<dbReference type="GO" id="GO:0016491">
    <property type="term" value="F:oxidoreductase activity"/>
    <property type="evidence" value="ECO:0007669"/>
    <property type="project" value="TreeGrafter"/>
</dbReference>
<dbReference type="PANTHER" id="PTHR12697:SF38">
    <property type="entry name" value="PBS LYASE HEAT DOMAIN PROTEIN REPEAT-CONTAINING PROTEIN"/>
    <property type="match status" value="1"/>
</dbReference>
<keyword evidence="2" id="KW-0456">Lyase</keyword>
<dbReference type="AlphaFoldDB" id="B1TD19"/>
<evidence type="ECO:0000313" key="3">
    <source>
        <dbReference type="Proteomes" id="UP000004814"/>
    </source>
</evidence>
<dbReference type="GO" id="GO:0016829">
    <property type="term" value="F:lyase activity"/>
    <property type="evidence" value="ECO:0007669"/>
    <property type="project" value="UniProtKB-KW"/>
</dbReference>
<dbReference type="EMBL" id="ABLK01000274">
    <property type="protein sequence ID" value="EDT38529.1"/>
    <property type="molecule type" value="Genomic_DNA"/>
</dbReference>
<dbReference type="InterPro" id="IPR016024">
    <property type="entry name" value="ARM-type_fold"/>
</dbReference>
<organism evidence="2 3">
    <name type="scientific">Burkholderia ambifaria MEX-5</name>
    <dbReference type="NCBI Taxonomy" id="396597"/>
    <lineage>
        <taxon>Bacteria</taxon>
        <taxon>Pseudomonadati</taxon>
        <taxon>Pseudomonadota</taxon>
        <taxon>Betaproteobacteria</taxon>
        <taxon>Burkholderiales</taxon>
        <taxon>Burkholderiaceae</taxon>
        <taxon>Burkholderia</taxon>
        <taxon>Burkholderia cepacia complex</taxon>
    </lineage>
</organism>
<dbReference type="InterPro" id="IPR021133">
    <property type="entry name" value="HEAT_type_2"/>
</dbReference>
<dbReference type="PROSITE" id="PS50077">
    <property type="entry name" value="HEAT_REPEAT"/>
    <property type="match status" value="1"/>
</dbReference>
<dbReference type="SMART" id="SM00567">
    <property type="entry name" value="EZ_HEAT"/>
    <property type="match status" value="5"/>
</dbReference>
<protein>
    <submittedName>
        <fullName evidence="2">PBS lyase HEAT domain protein repeat-containing protein</fullName>
    </submittedName>
</protein>
<reference evidence="2 3" key="1">
    <citation type="submission" date="2008-03" db="EMBL/GenBank/DDBJ databases">
        <title>Sequencing of the draft genome and assembly of Burkholderia ambifaria MEX-5.</title>
        <authorList>
            <consortium name="US DOE Joint Genome Institute (JGI-PGF)"/>
            <person name="Copeland A."/>
            <person name="Lucas S."/>
            <person name="Lapidus A."/>
            <person name="Glavina del Rio T."/>
            <person name="Dalin E."/>
            <person name="Tice H."/>
            <person name="Bruce D."/>
            <person name="Goodwin L."/>
            <person name="Pitluck S."/>
            <person name="Larimer F."/>
            <person name="Land M.L."/>
            <person name="Hauser L."/>
            <person name="Tiedje J."/>
            <person name="Richardson P."/>
        </authorList>
    </citation>
    <scope>NUCLEOTIDE SEQUENCE [LARGE SCALE GENOMIC DNA]</scope>
    <source>
        <strain evidence="2 3">MEX-5</strain>
    </source>
</reference>
<evidence type="ECO:0000256" key="1">
    <source>
        <dbReference type="ARBA" id="ARBA00045876"/>
    </source>
</evidence>
<comment type="caution">
    <text evidence="2">The sequence shown here is derived from an EMBL/GenBank/DDBJ whole genome shotgun (WGS) entry which is preliminary data.</text>
</comment>
<dbReference type="Gene3D" id="1.25.10.10">
    <property type="entry name" value="Leucine-rich Repeat Variant"/>
    <property type="match status" value="3"/>
</dbReference>
<proteinExistence type="predicted"/>
<dbReference type="PATRIC" id="fig|396597.7.peg.1885"/>
<dbReference type="Pfam" id="PF13646">
    <property type="entry name" value="HEAT_2"/>
    <property type="match status" value="2"/>
</dbReference>
<sequence length="218" mass="23131">MLCRWAEHAEPFVLVALLRGLRELRDPDAFVPALRALDAPVSAVRAEAAAVLGWLKDARALPPLARVATTDTHADVRRIAIGAVGFAAPDDAAVVTALLVALRDAAWQVREEAAATLGKLRIAGARAPLVAALDDDYWQVRLRAVRALGQLRDAAAAPAVVGLLSHAISNLRKEAALALGELRDPATLPALRGALEDRDPEVRKAVRIAIAQLGDDAR</sequence>
<name>B1TD19_9BURK</name>
<dbReference type="InterPro" id="IPR004155">
    <property type="entry name" value="PBS_lyase_HEAT"/>
</dbReference>
<dbReference type="Proteomes" id="UP000004814">
    <property type="component" value="Unassembled WGS sequence"/>
</dbReference>
<dbReference type="InterPro" id="IPR011989">
    <property type="entry name" value="ARM-like"/>
</dbReference>
<accession>B1TD19</accession>
<comment type="function">
    <text evidence="1">Catalyzes the hydroxylation of the N(6)-(4-aminobutyl)-L-lysine intermediate produced by deoxyhypusine synthase/DHPS on a critical lysine of the eukaryotic translation initiation factor 5A/eIF-5A. This is the second step of the post-translational modification of that lysine into an unusual amino acid residue named hypusine. Hypusination is unique to mature eIF-5A factor and is essential for its function.</text>
</comment>
<gene>
    <name evidence="2" type="ORF">BamMEX5DRAFT_5685</name>
</gene>
<dbReference type="PANTHER" id="PTHR12697">
    <property type="entry name" value="PBS LYASE HEAT-LIKE PROTEIN"/>
    <property type="match status" value="1"/>
</dbReference>
<dbReference type="SUPFAM" id="SSF48371">
    <property type="entry name" value="ARM repeat"/>
    <property type="match status" value="1"/>
</dbReference>
<evidence type="ECO:0000313" key="2">
    <source>
        <dbReference type="EMBL" id="EDT38529.1"/>
    </source>
</evidence>